<gene>
    <name evidence="1" type="ORF">GQF42_03340</name>
</gene>
<proteinExistence type="predicted"/>
<keyword evidence="2" id="KW-1185">Reference proteome</keyword>
<dbReference type="RefSeq" id="WP_376003183.1">
    <property type="nucleotide sequence ID" value="NZ_JBHJVD010001553.1"/>
</dbReference>
<evidence type="ECO:0000313" key="2">
    <source>
        <dbReference type="Proteomes" id="UP000436138"/>
    </source>
</evidence>
<organism evidence="1 2">
    <name type="scientific">Streptomyces broussonetiae</name>
    <dbReference type="NCBI Taxonomy" id="2686304"/>
    <lineage>
        <taxon>Bacteria</taxon>
        <taxon>Bacillati</taxon>
        <taxon>Actinomycetota</taxon>
        <taxon>Actinomycetes</taxon>
        <taxon>Kitasatosporales</taxon>
        <taxon>Streptomycetaceae</taxon>
        <taxon>Streptomyces</taxon>
    </lineage>
</organism>
<reference evidence="1 2" key="1">
    <citation type="submission" date="2019-12" db="EMBL/GenBank/DDBJ databases">
        <title>Streptomyces sp. strain T44 isolated from rhizosphere soil of Broussonetia papyrifera.</title>
        <authorList>
            <person name="Mo P."/>
        </authorList>
    </citation>
    <scope>NUCLEOTIDE SEQUENCE [LARGE SCALE GENOMIC DNA]</scope>
    <source>
        <strain evidence="1 2">T44</strain>
    </source>
</reference>
<protein>
    <submittedName>
        <fullName evidence="1">Uncharacterized protein</fullName>
    </submittedName>
</protein>
<name>A0A6I6MTV8_9ACTN</name>
<accession>A0A6I6MTV8</accession>
<dbReference type="KEGG" id="sbro:GQF42_03340"/>
<dbReference type="Proteomes" id="UP000436138">
    <property type="component" value="Chromosome"/>
</dbReference>
<evidence type="ECO:0000313" key="1">
    <source>
        <dbReference type="EMBL" id="QHA02454.1"/>
    </source>
</evidence>
<dbReference type="EMBL" id="CP047020">
    <property type="protein sequence ID" value="QHA02454.1"/>
    <property type="molecule type" value="Genomic_DNA"/>
</dbReference>
<sequence>MAGPQIHEAIAACLRGRPAEQVLLQPLLDRLAAGRDVTDGTEFHGHMTSSGVVNDYDEGLLIHHKASERRIQSGGEDKYLHRRHRKGRGGDGRFVAARDIDDYFIATVNANREHTGLEEIPEAPVRPHMLRHTVSITVARESDGEITLGLRLEHDARRA</sequence>
<dbReference type="AlphaFoldDB" id="A0A6I6MTV8"/>